<proteinExistence type="predicted"/>
<sequence>MALPSAPPPYLHPWMYKNSPDPGPSGSFLLHAPLFDPQEAAARNRTRNARQFCIDKKKLTCEAFIRLRITVPGSPSPLGVSPPRIFHDYWEWKLCTYFLHCPGG</sequence>
<accession>A0AAV6YIB9</accession>
<keyword evidence="2" id="KW-1185">Reference proteome</keyword>
<gene>
    <name evidence="1" type="ORF">GDO81_027590</name>
</gene>
<dbReference type="EMBL" id="WNYA01055308">
    <property type="protein sequence ID" value="KAG8535863.1"/>
    <property type="molecule type" value="Genomic_DNA"/>
</dbReference>
<dbReference type="Proteomes" id="UP000824782">
    <property type="component" value="Unassembled WGS sequence"/>
</dbReference>
<evidence type="ECO:0000313" key="2">
    <source>
        <dbReference type="Proteomes" id="UP000824782"/>
    </source>
</evidence>
<comment type="caution">
    <text evidence="1">The sequence shown here is derived from an EMBL/GenBank/DDBJ whole genome shotgun (WGS) entry which is preliminary data.</text>
</comment>
<organism evidence="1 2">
    <name type="scientific">Engystomops pustulosus</name>
    <name type="common">Tungara frog</name>
    <name type="synonym">Physalaemus pustulosus</name>
    <dbReference type="NCBI Taxonomy" id="76066"/>
    <lineage>
        <taxon>Eukaryota</taxon>
        <taxon>Metazoa</taxon>
        <taxon>Chordata</taxon>
        <taxon>Craniata</taxon>
        <taxon>Vertebrata</taxon>
        <taxon>Euteleostomi</taxon>
        <taxon>Amphibia</taxon>
        <taxon>Batrachia</taxon>
        <taxon>Anura</taxon>
        <taxon>Neobatrachia</taxon>
        <taxon>Hyloidea</taxon>
        <taxon>Leptodactylidae</taxon>
        <taxon>Leiuperinae</taxon>
        <taxon>Engystomops</taxon>
    </lineage>
</organism>
<evidence type="ECO:0000313" key="1">
    <source>
        <dbReference type="EMBL" id="KAG8535863.1"/>
    </source>
</evidence>
<reference evidence="1" key="1">
    <citation type="thesis" date="2020" institute="ProQuest LLC" country="789 East Eisenhower Parkway, Ann Arbor, MI, USA">
        <title>Comparative Genomics and Chromosome Evolution.</title>
        <authorList>
            <person name="Mudd A.B."/>
        </authorList>
    </citation>
    <scope>NUCLEOTIDE SEQUENCE</scope>
    <source>
        <strain evidence="1">237g6f4</strain>
        <tissue evidence="1">Blood</tissue>
    </source>
</reference>
<protein>
    <submittedName>
        <fullName evidence="1">Uncharacterized protein</fullName>
    </submittedName>
</protein>
<dbReference type="AlphaFoldDB" id="A0AAV6YIB9"/>
<name>A0AAV6YIB9_ENGPU</name>